<dbReference type="GO" id="GO:0005737">
    <property type="term" value="C:cytoplasm"/>
    <property type="evidence" value="ECO:0007669"/>
    <property type="project" value="TreeGrafter"/>
</dbReference>
<name>A0AAW5R1H5_9HYPH</name>
<dbReference type="InterPro" id="IPR006680">
    <property type="entry name" value="Amidohydro-rel"/>
</dbReference>
<dbReference type="GO" id="GO:0004038">
    <property type="term" value="F:allantoinase activity"/>
    <property type="evidence" value="ECO:0007669"/>
    <property type="project" value="TreeGrafter"/>
</dbReference>
<evidence type="ECO:0000313" key="2">
    <source>
        <dbReference type="EMBL" id="MCT8973674.1"/>
    </source>
</evidence>
<dbReference type="Gene3D" id="2.30.40.10">
    <property type="entry name" value="Urease, subunit C, domain 1"/>
    <property type="match status" value="1"/>
</dbReference>
<accession>A0AAW5R1H5</accession>
<dbReference type="Proteomes" id="UP001320898">
    <property type="component" value="Unassembled WGS sequence"/>
</dbReference>
<dbReference type="RefSeq" id="WP_261617255.1">
    <property type="nucleotide sequence ID" value="NZ_JALIDZ010000008.1"/>
</dbReference>
<dbReference type="InterPro" id="IPR011059">
    <property type="entry name" value="Metal-dep_hydrolase_composite"/>
</dbReference>
<dbReference type="GO" id="GO:0006145">
    <property type="term" value="P:purine nucleobase catabolic process"/>
    <property type="evidence" value="ECO:0007669"/>
    <property type="project" value="TreeGrafter"/>
</dbReference>
<keyword evidence="3" id="KW-1185">Reference proteome</keyword>
<dbReference type="SUPFAM" id="SSF51338">
    <property type="entry name" value="Composite domain of metallo-dependent hydrolases"/>
    <property type="match status" value="1"/>
</dbReference>
<dbReference type="InterPro" id="IPR032466">
    <property type="entry name" value="Metal_Hydrolase"/>
</dbReference>
<gene>
    <name evidence="2" type="ORF">MUB46_17560</name>
</gene>
<organism evidence="2 3">
    <name type="scientific">Microbaculum marinisediminis</name>
    <dbReference type="NCBI Taxonomy" id="2931392"/>
    <lineage>
        <taxon>Bacteria</taxon>
        <taxon>Pseudomonadati</taxon>
        <taxon>Pseudomonadota</taxon>
        <taxon>Alphaproteobacteria</taxon>
        <taxon>Hyphomicrobiales</taxon>
        <taxon>Tepidamorphaceae</taxon>
        <taxon>Microbaculum</taxon>
    </lineage>
</organism>
<dbReference type="PANTHER" id="PTHR43668">
    <property type="entry name" value="ALLANTOINASE"/>
    <property type="match status" value="1"/>
</dbReference>
<proteinExistence type="predicted"/>
<dbReference type="AlphaFoldDB" id="A0AAW5R1H5"/>
<dbReference type="InterPro" id="IPR050138">
    <property type="entry name" value="DHOase/Allantoinase_Hydrolase"/>
</dbReference>
<feature type="domain" description="Amidohydrolase-related" evidence="1">
    <location>
        <begin position="291"/>
        <end position="430"/>
    </location>
</feature>
<evidence type="ECO:0000313" key="3">
    <source>
        <dbReference type="Proteomes" id="UP001320898"/>
    </source>
</evidence>
<comment type="caution">
    <text evidence="2">The sequence shown here is derived from an EMBL/GenBank/DDBJ whole genome shotgun (WGS) entry which is preliminary data.</text>
</comment>
<evidence type="ECO:0000259" key="1">
    <source>
        <dbReference type="Pfam" id="PF01979"/>
    </source>
</evidence>
<protein>
    <submittedName>
        <fullName evidence="2">Amidohydrolase family protein</fullName>
    </submittedName>
</protein>
<dbReference type="Gene3D" id="3.20.20.140">
    <property type="entry name" value="Metal-dependent hydrolases"/>
    <property type="match status" value="1"/>
</dbReference>
<dbReference type="PANTHER" id="PTHR43668:SF2">
    <property type="entry name" value="ALLANTOINASE"/>
    <property type="match status" value="1"/>
</dbReference>
<reference evidence="2 3" key="1">
    <citation type="submission" date="2022-04" db="EMBL/GenBank/DDBJ databases">
        <authorList>
            <person name="Ye Y.-Q."/>
            <person name="Du Z.-J."/>
        </authorList>
    </citation>
    <scope>NUCLEOTIDE SEQUENCE [LARGE SCALE GENOMIC DNA]</scope>
    <source>
        <strain evidence="2 3">A6E488</strain>
    </source>
</reference>
<sequence>MTYDLVLKGGEVVFPGQGVEQATLAVRDGRIAAVLDASERPAARRVLDCRGKHVFPGLIDPHTHIGFGDKENDWDTETRTAALGGVTGLMSFWRGNELLQSTGTWRAEADKHAAVDFGFHFGITSHAHVAELKSAMATHGVLSIKVYLMYKGATGAAKGFTEVDDGLLYAALATGASIPGAVVGVHCENTEVIPFFREPLKSAGRDDLRAWDEQSPGFLETENVFRVAYFGEKAGCPVNIVHMSSAESLDLVRRMRHPNRPPIHVETCIHYLSLSHDEPIGAIGKVNPPLRSQADIDGLWEGVRDGAISTIGSDHVPRKKSTKGPSIWEATAGFPGIAQILPVMIEEGYFKREIALETLAAATSSNVAALYRLPRKGRIAPGYDADFAVVDLDGVTQVQASDYPSNSDYSPYEGKRLRGRVEATVLRGTVLVDNGQWVDEQAPSGRYLHRR</sequence>
<dbReference type="Pfam" id="PF01979">
    <property type="entry name" value="Amidohydro_1"/>
    <property type="match status" value="1"/>
</dbReference>
<dbReference type="EMBL" id="JALIDZ010000008">
    <property type="protein sequence ID" value="MCT8973674.1"/>
    <property type="molecule type" value="Genomic_DNA"/>
</dbReference>
<dbReference type="SUPFAM" id="SSF51556">
    <property type="entry name" value="Metallo-dependent hydrolases"/>
    <property type="match status" value="1"/>
</dbReference>